<sequence length="61" mass="7071">MGTLIRRGLDREYVEINEESRSIRGKIDFNTTIKKNLLQNAKIACAYDDLSHNVLHNQIIK</sequence>
<reference evidence="1" key="1">
    <citation type="submission" date="2018-05" db="EMBL/GenBank/DDBJ databases">
        <authorList>
            <person name="Lanie J.A."/>
            <person name="Ng W.-L."/>
            <person name="Kazmierczak K.M."/>
            <person name="Andrzejewski T.M."/>
            <person name="Davidsen T.M."/>
            <person name="Wayne K.J."/>
            <person name="Tettelin H."/>
            <person name="Glass J.I."/>
            <person name="Rusch D."/>
            <person name="Podicherti R."/>
            <person name="Tsui H.-C.T."/>
            <person name="Winkler M.E."/>
        </authorList>
    </citation>
    <scope>NUCLEOTIDE SEQUENCE</scope>
</reference>
<accession>A0A382IZN1</accession>
<dbReference type="PANTHER" id="PTHR38733">
    <property type="entry name" value="PROTEIN MCRC"/>
    <property type="match status" value="1"/>
</dbReference>
<proteinExistence type="predicted"/>
<gene>
    <name evidence="1" type="ORF">METZ01_LOCUS258128</name>
</gene>
<name>A0A382IZN1_9ZZZZ</name>
<dbReference type="Pfam" id="PF10117">
    <property type="entry name" value="McrBC"/>
    <property type="match status" value="1"/>
</dbReference>
<feature type="non-terminal residue" evidence="1">
    <location>
        <position position="61"/>
    </location>
</feature>
<dbReference type="AlphaFoldDB" id="A0A382IZN1"/>
<protein>
    <submittedName>
        <fullName evidence="1">Uncharacterized protein</fullName>
    </submittedName>
</protein>
<dbReference type="PANTHER" id="PTHR38733:SF1">
    <property type="entry name" value="TYPE IV METHYL-DIRECTED RESTRICTION ENZYME ECOKMCRBC"/>
    <property type="match status" value="1"/>
</dbReference>
<organism evidence="1">
    <name type="scientific">marine metagenome</name>
    <dbReference type="NCBI Taxonomy" id="408172"/>
    <lineage>
        <taxon>unclassified sequences</taxon>
        <taxon>metagenomes</taxon>
        <taxon>ecological metagenomes</taxon>
    </lineage>
</organism>
<evidence type="ECO:0000313" key="1">
    <source>
        <dbReference type="EMBL" id="SVC05274.1"/>
    </source>
</evidence>
<dbReference type="EMBL" id="UINC01070827">
    <property type="protein sequence ID" value="SVC05274.1"/>
    <property type="molecule type" value="Genomic_DNA"/>
</dbReference>
<dbReference type="InterPro" id="IPR019292">
    <property type="entry name" value="McrC"/>
</dbReference>